<dbReference type="Pfam" id="PF01578">
    <property type="entry name" value="Cytochrom_C_asm"/>
    <property type="match status" value="1"/>
</dbReference>
<gene>
    <name evidence="3" type="primary">ccsA</name>
    <name evidence="3" type="ORF">GCM10023095_21310</name>
</gene>
<reference evidence="4" key="1">
    <citation type="journal article" date="2019" name="Int. J. Syst. Evol. Microbiol.">
        <title>The Global Catalogue of Microorganisms (GCM) 10K type strain sequencing project: providing services to taxonomists for standard genome sequencing and annotation.</title>
        <authorList>
            <consortium name="The Broad Institute Genomics Platform"/>
            <consortium name="The Broad Institute Genome Sequencing Center for Infectious Disease"/>
            <person name="Wu L."/>
            <person name="Ma J."/>
        </authorList>
    </citation>
    <scope>NUCLEOTIDE SEQUENCE [LARGE SCALE GENOMIC DNA]</scope>
    <source>
        <strain evidence="4">JCM 32226</strain>
    </source>
</reference>
<keyword evidence="1" id="KW-1133">Transmembrane helix</keyword>
<feature type="transmembrane region" description="Helical" evidence="1">
    <location>
        <begin position="6"/>
        <end position="25"/>
    </location>
</feature>
<feature type="transmembrane region" description="Helical" evidence="1">
    <location>
        <begin position="90"/>
        <end position="109"/>
    </location>
</feature>
<dbReference type="Proteomes" id="UP001501321">
    <property type="component" value="Unassembled WGS sequence"/>
</dbReference>
<protein>
    <submittedName>
        <fullName evidence="3">Cytochrome c biogenesis protein CcsA</fullName>
    </submittedName>
</protein>
<feature type="transmembrane region" description="Helical" evidence="1">
    <location>
        <begin position="121"/>
        <end position="150"/>
    </location>
</feature>
<dbReference type="PANTHER" id="PTHR38034">
    <property type="entry name" value="INNER MEMBRANE PROTEIN YPJD"/>
    <property type="match status" value="1"/>
</dbReference>
<evidence type="ECO:0000313" key="3">
    <source>
        <dbReference type="EMBL" id="GAA4500108.1"/>
    </source>
</evidence>
<keyword evidence="1" id="KW-0472">Membrane</keyword>
<dbReference type="InterPro" id="IPR002541">
    <property type="entry name" value="Cyt_c_assembly"/>
</dbReference>
<evidence type="ECO:0000313" key="4">
    <source>
        <dbReference type="Proteomes" id="UP001501321"/>
    </source>
</evidence>
<feature type="domain" description="Cytochrome c assembly protein" evidence="2">
    <location>
        <begin position="36"/>
        <end position="261"/>
    </location>
</feature>
<feature type="transmembrane region" description="Helical" evidence="1">
    <location>
        <begin position="62"/>
        <end position="83"/>
    </location>
</feature>
<feature type="transmembrane region" description="Helical" evidence="1">
    <location>
        <begin position="32"/>
        <end position="50"/>
    </location>
</feature>
<dbReference type="PANTHER" id="PTHR38034:SF1">
    <property type="entry name" value="INNER MEMBRANE PROTEIN YPJD"/>
    <property type="match status" value="1"/>
</dbReference>
<feature type="transmembrane region" description="Helical" evidence="1">
    <location>
        <begin position="209"/>
        <end position="225"/>
    </location>
</feature>
<evidence type="ECO:0000256" key="1">
    <source>
        <dbReference type="SAM" id="Phobius"/>
    </source>
</evidence>
<keyword evidence="1" id="KW-0812">Transmembrane</keyword>
<feature type="transmembrane region" description="Helical" evidence="1">
    <location>
        <begin position="237"/>
        <end position="258"/>
    </location>
</feature>
<evidence type="ECO:0000259" key="2">
    <source>
        <dbReference type="Pfam" id="PF01578"/>
    </source>
</evidence>
<accession>A0ABP8QEI9</accession>
<proteinExistence type="predicted"/>
<organism evidence="3 4">
    <name type="scientific">Pseudaeromonas paramecii</name>
    <dbReference type="NCBI Taxonomy" id="2138166"/>
    <lineage>
        <taxon>Bacteria</taxon>
        <taxon>Pseudomonadati</taxon>
        <taxon>Pseudomonadota</taxon>
        <taxon>Gammaproteobacteria</taxon>
        <taxon>Aeromonadales</taxon>
        <taxon>Aeromonadaceae</taxon>
        <taxon>Pseudaeromonas</taxon>
    </lineage>
</organism>
<name>A0ABP8QEI9_9GAMM</name>
<keyword evidence="4" id="KW-1185">Reference proteome</keyword>
<dbReference type="RefSeq" id="WP_345012872.1">
    <property type="nucleotide sequence ID" value="NZ_BAABFC010000013.1"/>
</dbReference>
<dbReference type="EMBL" id="BAABFC010000013">
    <property type="protein sequence ID" value="GAA4500108.1"/>
    <property type="molecule type" value="Genomic_DNA"/>
</dbReference>
<comment type="caution">
    <text evidence="3">The sequence shown here is derived from an EMBL/GenBank/DDBJ whole genome shotgun (WGS) entry which is preliminary data.</text>
</comment>
<dbReference type="InterPro" id="IPR052372">
    <property type="entry name" value="YpjD/HemX"/>
</dbReference>
<sequence length="263" mass="28831">MTTLSILVIALYLLASLAALQQLLTERTGGRWPLWTLVGSALGLHLLLLFNEITALETGQDLSLIKVASAVSWLVSLLLTLLCRRLNGGILLPVAYGFAILLLLVNYLIPGQYVIHLEHHPLVLLHIALALSSYAVLLIASLFTLLLAYLDHHLKQRKRVAIPGLPPLLTLEHRVMQLIGLGIALLTLSIGSGWLFLTDPFSPLSSMKAGLSLVAWCLYVTLLWGHHYQGWRGKTLILFSLLGSALLTLAYFGSRVIIEVLLA</sequence>
<feature type="transmembrane region" description="Helical" evidence="1">
    <location>
        <begin position="178"/>
        <end position="197"/>
    </location>
</feature>